<evidence type="ECO:0000259" key="1">
    <source>
        <dbReference type="Pfam" id="PF12697"/>
    </source>
</evidence>
<organism evidence="2 3">
    <name type="scientific">Leptospira kobayashii</name>
    <dbReference type="NCBI Taxonomy" id="1917830"/>
    <lineage>
        <taxon>Bacteria</taxon>
        <taxon>Pseudomonadati</taxon>
        <taxon>Spirochaetota</taxon>
        <taxon>Spirochaetia</taxon>
        <taxon>Leptospirales</taxon>
        <taxon>Leptospiraceae</taxon>
        <taxon>Leptospira</taxon>
    </lineage>
</organism>
<feature type="domain" description="AB hydrolase-1" evidence="1">
    <location>
        <begin position="8"/>
        <end position="232"/>
    </location>
</feature>
<protein>
    <recommendedName>
        <fullName evidence="1">AB hydrolase-1 domain-containing protein</fullName>
    </recommendedName>
</protein>
<dbReference type="InterPro" id="IPR029058">
    <property type="entry name" value="AB_hydrolase_fold"/>
</dbReference>
<dbReference type="Gene3D" id="3.40.50.1820">
    <property type="entry name" value="alpha/beta hydrolase"/>
    <property type="match status" value="1"/>
</dbReference>
<dbReference type="InterPro" id="IPR000073">
    <property type="entry name" value="AB_hydrolase_1"/>
</dbReference>
<accession>A0ABM7UTT9</accession>
<dbReference type="EMBL" id="AP025029">
    <property type="protein sequence ID" value="BDA80784.1"/>
    <property type="molecule type" value="Genomic_DNA"/>
</dbReference>
<dbReference type="PANTHER" id="PTHR37017:SF11">
    <property type="entry name" value="ESTERASE_LIPASE_THIOESTERASE DOMAIN-CONTAINING PROTEIN"/>
    <property type="match status" value="1"/>
</dbReference>
<gene>
    <name evidence="2" type="ORF">LPTSP3_g37140</name>
</gene>
<evidence type="ECO:0000313" key="2">
    <source>
        <dbReference type="EMBL" id="BDA80784.1"/>
    </source>
</evidence>
<reference evidence="2 3" key="1">
    <citation type="submission" date="2021-08" db="EMBL/GenBank/DDBJ databases">
        <title>Complete genome sequence of Leptospira kobayashii strain E30.</title>
        <authorList>
            <person name="Nakao R."/>
            <person name="Nakamura S."/>
            <person name="Masuzawa T."/>
            <person name="Koizumi N."/>
        </authorList>
    </citation>
    <scope>NUCLEOTIDE SEQUENCE [LARGE SCALE GENOMIC DNA]</scope>
    <source>
        <strain evidence="2 3">E30</strain>
    </source>
</reference>
<dbReference type="SUPFAM" id="SSF53474">
    <property type="entry name" value="alpha/beta-Hydrolases"/>
    <property type="match status" value="1"/>
</dbReference>
<name>A0ABM7UTT9_9LEPT</name>
<keyword evidence="3" id="KW-1185">Reference proteome</keyword>
<proteinExistence type="predicted"/>
<evidence type="ECO:0000313" key="3">
    <source>
        <dbReference type="Proteomes" id="UP000245263"/>
    </source>
</evidence>
<dbReference type="InterPro" id="IPR052897">
    <property type="entry name" value="Sec-Metab_Biosynth_Hydrolase"/>
</dbReference>
<dbReference type="PANTHER" id="PTHR37017">
    <property type="entry name" value="AB HYDROLASE-1 DOMAIN-CONTAINING PROTEIN-RELATED"/>
    <property type="match status" value="1"/>
</dbReference>
<dbReference type="RefSeq" id="WP_109022400.1">
    <property type="nucleotide sequence ID" value="NZ_AP025029.1"/>
</dbReference>
<sequence length="242" mass="27190">MQQDTQFILIHGAGLGAWIWRDVISRLKYPTLALEFPNRNKRNDSKHESTAKLKFEDYISSLKKQIETGSHPKSKLVIVAHSIGGVLGLKLAEEFKDRMNGFIGISASIPKEGGSFVSALPYPNKIIISIVMKLFGTLPPEMSIKHGLCEDLTPEQTEEIIENYSPESEDLYFSRTNAKLPNVSRLYIRLENDKEFDMPTQNRMISHLSPDHIIDLESGHLPMLSQPKTLAAILNSFASTLI</sequence>
<dbReference type="Pfam" id="PF12697">
    <property type="entry name" value="Abhydrolase_6"/>
    <property type="match status" value="1"/>
</dbReference>
<dbReference type="Proteomes" id="UP000245263">
    <property type="component" value="Chromosome 2"/>
</dbReference>